<dbReference type="PANTHER" id="PTHR11845:SF13">
    <property type="entry name" value="5'-DEOXYNUCLEOTIDASE HDDC2"/>
    <property type="match status" value="1"/>
</dbReference>
<evidence type="ECO:0000313" key="3">
    <source>
        <dbReference type="EMBL" id="OGC54789.1"/>
    </source>
</evidence>
<dbReference type="Proteomes" id="UP000179005">
    <property type="component" value="Unassembled WGS sequence"/>
</dbReference>
<dbReference type="PANTHER" id="PTHR11845">
    <property type="entry name" value="5'-DEOXYNUCLEOTIDASE HDDC2"/>
    <property type="match status" value="1"/>
</dbReference>
<gene>
    <name evidence="3" type="ORF">A2797_00760</name>
</gene>
<feature type="domain" description="HD/PDEase" evidence="2">
    <location>
        <begin position="30"/>
        <end position="155"/>
    </location>
</feature>
<dbReference type="GO" id="GO:0002953">
    <property type="term" value="F:5'-deoxynucleotidase activity"/>
    <property type="evidence" value="ECO:0007669"/>
    <property type="project" value="InterPro"/>
</dbReference>
<protein>
    <recommendedName>
        <fullName evidence="2">HD/PDEase domain-containing protein</fullName>
    </recommendedName>
</protein>
<dbReference type="EMBL" id="MEVC01000013">
    <property type="protein sequence ID" value="OGC54789.1"/>
    <property type="molecule type" value="Genomic_DNA"/>
</dbReference>
<accession>A0A1F4VCD6</accession>
<dbReference type="InterPro" id="IPR039356">
    <property type="entry name" value="YfbR/HDDC2"/>
</dbReference>
<evidence type="ECO:0000256" key="1">
    <source>
        <dbReference type="ARBA" id="ARBA00022801"/>
    </source>
</evidence>
<evidence type="ECO:0000259" key="2">
    <source>
        <dbReference type="SMART" id="SM00471"/>
    </source>
</evidence>
<dbReference type="Pfam" id="PF12917">
    <property type="entry name" value="YfbR-like"/>
    <property type="match status" value="1"/>
</dbReference>
<organism evidence="3 4">
    <name type="scientific">candidate division WWE3 bacterium RIFCSPHIGHO2_01_FULL_48_15</name>
    <dbReference type="NCBI Taxonomy" id="1802619"/>
    <lineage>
        <taxon>Bacteria</taxon>
        <taxon>Katanobacteria</taxon>
    </lineage>
</organism>
<reference evidence="3 4" key="1">
    <citation type="journal article" date="2016" name="Nat. Commun.">
        <title>Thousands of microbial genomes shed light on interconnected biogeochemical processes in an aquifer system.</title>
        <authorList>
            <person name="Anantharaman K."/>
            <person name="Brown C.T."/>
            <person name="Hug L.A."/>
            <person name="Sharon I."/>
            <person name="Castelle C.J."/>
            <person name="Probst A.J."/>
            <person name="Thomas B.C."/>
            <person name="Singh A."/>
            <person name="Wilkins M.J."/>
            <person name="Karaoz U."/>
            <person name="Brodie E.L."/>
            <person name="Williams K.H."/>
            <person name="Hubbard S.S."/>
            <person name="Banfield J.F."/>
        </authorList>
    </citation>
    <scope>NUCLEOTIDE SEQUENCE [LARGE SCALE GENOMIC DNA]</scope>
</reference>
<dbReference type="SUPFAM" id="SSF109604">
    <property type="entry name" value="HD-domain/PDEase-like"/>
    <property type="match status" value="1"/>
</dbReference>
<dbReference type="SMART" id="SM00471">
    <property type="entry name" value="HDc"/>
    <property type="match status" value="1"/>
</dbReference>
<comment type="caution">
    <text evidence="3">The sequence shown here is derived from an EMBL/GenBank/DDBJ whole genome shotgun (WGS) entry which is preliminary data.</text>
</comment>
<keyword evidence="1" id="KW-0378">Hydrolase</keyword>
<sequence length="190" mass="22046">MPKGSKNHFEHFLDRSLSHVIRFSGNPQHFHETVGEHSFYVAYFTAILSHFLKKKGVKIDEAKAMKIALVHDMEESFSGDIRGPFKHRSKEVLDAIRKAGREIIPLVFDDLPADLGKEFVSLWKEDTQQKTIEAQVVKAADELSLIAKCHEEAKVGNEFFRPIYERHLEKLRETKHPWWKEIKDQILPTS</sequence>
<dbReference type="Gene3D" id="1.10.3210.10">
    <property type="entry name" value="Hypothetical protein af1432"/>
    <property type="match status" value="1"/>
</dbReference>
<name>A0A1F4VCD6_UNCKA</name>
<proteinExistence type="predicted"/>
<dbReference type="AlphaFoldDB" id="A0A1F4VCD6"/>
<dbReference type="InterPro" id="IPR003607">
    <property type="entry name" value="HD/PDEase_dom"/>
</dbReference>
<dbReference type="GO" id="GO:0005737">
    <property type="term" value="C:cytoplasm"/>
    <property type="evidence" value="ECO:0007669"/>
    <property type="project" value="TreeGrafter"/>
</dbReference>
<evidence type="ECO:0000313" key="4">
    <source>
        <dbReference type="Proteomes" id="UP000179005"/>
    </source>
</evidence>
<dbReference type="STRING" id="1802619.A2797_00760"/>